<organism evidence="2 3">
    <name type="scientific">Candidatus Buchananbacteria bacterium RIFCSPHIGHO2_01_FULL_46_12</name>
    <dbReference type="NCBI Taxonomy" id="1797536"/>
    <lineage>
        <taxon>Bacteria</taxon>
        <taxon>Candidatus Buchananiibacteriota</taxon>
    </lineage>
</organism>
<sequence>MTFQESKESLFYKILWGAFVPVFSIFLAYYFWQPGGLKENLLLVLPFLVFWLVYFYLVFGWVKDGQIKLCLNEKTVGVTGSLEDGEVKWSEINRIEAGWQLFLGFRCAFLVIEAKECEIVFCLSVLSPSDQEALKKAFAARGFSWDN</sequence>
<reference evidence="2 3" key="1">
    <citation type="journal article" date="2016" name="Nat. Commun.">
        <title>Thousands of microbial genomes shed light on interconnected biogeochemical processes in an aquifer system.</title>
        <authorList>
            <person name="Anantharaman K."/>
            <person name="Brown C.T."/>
            <person name="Hug L.A."/>
            <person name="Sharon I."/>
            <person name="Castelle C.J."/>
            <person name="Probst A.J."/>
            <person name="Thomas B.C."/>
            <person name="Singh A."/>
            <person name="Wilkins M.J."/>
            <person name="Karaoz U."/>
            <person name="Brodie E.L."/>
            <person name="Williams K.H."/>
            <person name="Hubbard S.S."/>
            <person name="Banfield J.F."/>
        </authorList>
    </citation>
    <scope>NUCLEOTIDE SEQUENCE [LARGE SCALE GENOMIC DNA]</scope>
</reference>
<keyword evidence="1" id="KW-0812">Transmembrane</keyword>
<feature type="transmembrane region" description="Helical" evidence="1">
    <location>
        <begin position="12"/>
        <end position="32"/>
    </location>
</feature>
<dbReference type="Proteomes" id="UP000178432">
    <property type="component" value="Unassembled WGS sequence"/>
</dbReference>
<gene>
    <name evidence="2" type="ORF">A2663_02380</name>
</gene>
<dbReference type="AlphaFoldDB" id="A0A1G1Y244"/>
<dbReference type="EMBL" id="MHIF01000062">
    <property type="protein sequence ID" value="OGY46362.1"/>
    <property type="molecule type" value="Genomic_DNA"/>
</dbReference>
<keyword evidence="1" id="KW-0472">Membrane</keyword>
<proteinExistence type="predicted"/>
<feature type="transmembrane region" description="Helical" evidence="1">
    <location>
        <begin position="44"/>
        <end position="62"/>
    </location>
</feature>
<evidence type="ECO:0000256" key="1">
    <source>
        <dbReference type="SAM" id="Phobius"/>
    </source>
</evidence>
<name>A0A1G1Y244_9BACT</name>
<evidence type="ECO:0000313" key="2">
    <source>
        <dbReference type="EMBL" id="OGY46362.1"/>
    </source>
</evidence>
<comment type="caution">
    <text evidence="2">The sequence shown here is derived from an EMBL/GenBank/DDBJ whole genome shotgun (WGS) entry which is preliminary data.</text>
</comment>
<keyword evidence="1" id="KW-1133">Transmembrane helix</keyword>
<protein>
    <submittedName>
        <fullName evidence="2">Uncharacterized protein</fullName>
    </submittedName>
</protein>
<evidence type="ECO:0000313" key="3">
    <source>
        <dbReference type="Proteomes" id="UP000178432"/>
    </source>
</evidence>
<accession>A0A1G1Y244</accession>